<feature type="transmembrane region" description="Helical" evidence="1">
    <location>
        <begin position="218"/>
        <end position="235"/>
    </location>
</feature>
<feature type="transmembrane region" description="Helical" evidence="1">
    <location>
        <begin position="20"/>
        <end position="40"/>
    </location>
</feature>
<comment type="caution">
    <text evidence="2">The sequence shown here is derived from an EMBL/GenBank/DDBJ whole genome shotgun (WGS) entry which is preliminary data.</text>
</comment>
<organism evidence="2 3">
    <name type="scientific">Parageobacillus thermoglucosidasius</name>
    <name type="common">Geobacillus thermoglucosidasius</name>
    <dbReference type="NCBI Taxonomy" id="1426"/>
    <lineage>
        <taxon>Bacteria</taxon>
        <taxon>Bacillati</taxon>
        <taxon>Bacillota</taxon>
        <taxon>Bacilli</taxon>
        <taxon>Bacillales</taxon>
        <taxon>Anoxybacillaceae</taxon>
        <taxon>Parageobacillus</taxon>
    </lineage>
</organism>
<dbReference type="Proteomes" id="UP000078290">
    <property type="component" value="Unassembled WGS sequence"/>
</dbReference>
<reference evidence="3" key="1">
    <citation type="submission" date="2016-05" db="EMBL/GenBank/DDBJ databases">
        <authorList>
            <person name="Wang W."/>
            <person name="Zhu L."/>
        </authorList>
    </citation>
    <scope>NUCLEOTIDE SEQUENCE [LARGE SCALE GENOMIC DNA]</scope>
    <source>
        <strain evidence="3">W-2</strain>
    </source>
</reference>
<sequence length="690" mass="81562">MNKFIRPISLYKKILSRNPFILLMLAISIFYVCILFYSYILDDRYFHPGSALTLSSFFIQCGIFTFGLLGIYLDRNHKKHEFILYRNTVYLYLGKISFISLVIITFCSFLAILFFILIRIKGLTVSPFYIDSFMYILVYWVVVFLIAFLIGIILSMLIPSLIVYFISIFICFFIGPVNYRLLDNRIAELLNLGQRENDQFYHPLYGYLIENEEISKRLFILCFLIVIFLLIQLYHHKKMYKAIVIPLLFSLGFTVVTSHQFLINNQHEQKINLGLDPNGEVIKDYRFYESHVNANIKKLNNQREYFTPLNYKIRFNTDKGFLQSKVSIKFQIEKVKEELKINLYHGFRINTITLNNTKVNFTRKGDIISIPIDKHKDINELMIDYEGKSSPLFYANSRAIFLPSNFAWIPSFNLTPSLQIHEGYFHRNYSQNTGNVEYEIEYLGSMKIFTNLDKKDSNTYRKSTTEGVSIISGDIMEVNLSSSTIYIARTWERGLKEYSSFRKFLNKVVQEVNMTFNKKIEIPKKIFIIPTTGIYDEAFIEDIWTFSDHWLIGYPLYTSFHDKSLLNKEHLINSLVPALTWKNDGIYRENLLMVTLFDACFSNWLGHQIGFHNDDYLNYTLDSLSSYYKNRKEVTQVLYKLKALKKEEFKQVDRIFFTNWYDMLKTEQNDWIVLEELIDKYNNNHKKRGG</sequence>
<evidence type="ECO:0000313" key="3">
    <source>
        <dbReference type="Proteomes" id="UP000078290"/>
    </source>
</evidence>
<feature type="transmembrane region" description="Helical" evidence="1">
    <location>
        <begin position="161"/>
        <end position="182"/>
    </location>
</feature>
<feature type="transmembrane region" description="Helical" evidence="1">
    <location>
        <begin position="132"/>
        <end position="154"/>
    </location>
</feature>
<dbReference type="RefSeq" id="WP_064551504.1">
    <property type="nucleotide sequence ID" value="NZ_LXMA01000022.1"/>
</dbReference>
<protein>
    <submittedName>
        <fullName evidence="2">Uncharacterized protein</fullName>
    </submittedName>
</protein>
<evidence type="ECO:0000313" key="2">
    <source>
        <dbReference type="EMBL" id="OAT73009.1"/>
    </source>
</evidence>
<proteinExistence type="predicted"/>
<keyword evidence="1" id="KW-1133">Transmembrane helix</keyword>
<keyword evidence="1" id="KW-0812">Transmembrane</keyword>
<dbReference type="OrthoDB" id="2786532at2"/>
<gene>
    <name evidence="2" type="ORF">A7K69_19370</name>
</gene>
<dbReference type="AlphaFoldDB" id="A0A1B7KSM3"/>
<feature type="transmembrane region" description="Helical" evidence="1">
    <location>
        <begin position="93"/>
        <end position="120"/>
    </location>
</feature>
<feature type="transmembrane region" description="Helical" evidence="1">
    <location>
        <begin position="52"/>
        <end position="73"/>
    </location>
</feature>
<name>A0A1B7KSM3_PARTM</name>
<evidence type="ECO:0000256" key="1">
    <source>
        <dbReference type="SAM" id="Phobius"/>
    </source>
</evidence>
<feature type="transmembrane region" description="Helical" evidence="1">
    <location>
        <begin position="242"/>
        <end position="262"/>
    </location>
</feature>
<keyword evidence="1" id="KW-0472">Membrane</keyword>
<accession>A0A1B7KSM3</accession>
<dbReference type="EMBL" id="LXMA01000022">
    <property type="protein sequence ID" value="OAT73009.1"/>
    <property type="molecule type" value="Genomic_DNA"/>
</dbReference>